<feature type="domain" description="FAD-binding" evidence="6">
    <location>
        <begin position="10"/>
        <end position="330"/>
    </location>
</feature>
<evidence type="ECO:0000256" key="4">
    <source>
        <dbReference type="ARBA" id="ARBA00023002"/>
    </source>
</evidence>
<dbReference type="Gene3D" id="3.50.50.60">
    <property type="entry name" value="FAD/NAD(P)-binding domain"/>
    <property type="match status" value="1"/>
</dbReference>
<dbReference type="Proteomes" id="UP000813461">
    <property type="component" value="Unassembled WGS sequence"/>
</dbReference>
<dbReference type="InterPro" id="IPR036188">
    <property type="entry name" value="FAD/NAD-bd_sf"/>
</dbReference>
<name>A0A8K0VYD7_9PLEO</name>
<reference evidence="7" key="1">
    <citation type="journal article" date="2021" name="Nat. Commun.">
        <title>Genetic determinants of endophytism in the Arabidopsis root mycobiome.</title>
        <authorList>
            <person name="Mesny F."/>
            <person name="Miyauchi S."/>
            <person name="Thiergart T."/>
            <person name="Pickel B."/>
            <person name="Atanasova L."/>
            <person name="Karlsson M."/>
            <person name="Huettel B."/>
            <person name="Barry K.W."/>
            <person name="Haridas S."/>
            <person name="Chen C."/>
            <person name="Bauer D."/>
            <person name="Andreopoulos W."/>
            <person name="Pangilinan J."/>
            <person name="LaButti K."/>
            <person name="Riley R."/>
            <person name="Lipzen A."/>
            <person name="Clum A."/>
            <person name="Drula E."/>
            <person name="Henrissat B."/>
            <person name="Kohler A."/>
            <person name="Grigoriev I.V."/>
            <person name="Martin F.M."/>
            <person name="Hacquard S."/>
        </authorList>
    </citation>
    <scope>NUCLEOTIDE SEQUENCE</scope>
    <source>
        <strain evidence="7">MPI-SDFR-AT-0120</strain>
    </source>
</reference>
<accession>A0A8K0VYD7</accession>
<dbReference type="InterPro" id="IPR002938">
    <property type="entry name" value="FAD-bd"/>
</dbReference>
<dbReference type="EMBL" id="JAGMVJ010000009">
    <property type="protein sequence ID" value="KAH7087747.1"/>
    <property type="molecule type" value="Genomic_DNA"/>
</dbReference>
<keyword evidence="3" id="KW-0274">FAD</keyword>
<dbReference type="SUPFAM" id="SSF54373">
    <property type="entry name" value="FAD-linked reductases, C-terminal domain"/>
    <property type="match status" value="1"/>
</dbReference>
<keyword evidence="4" id="KW-0560">Oxidoreductase</keyword>
<evidence type="ECO:0000256" key="3">
    <source>
        <dbReference type="ARBA" id="ARBA00022827"/>
    </source>
</evidence>
<evidence type="ECO:0000256" key="2">
    <source>
        <dbReference type="ARBA" id="ARBA00022630"/>
    </source>
</evidence>
<dbReference type="GO" id="GO:0071949">
    <property type="term" value="F:FAD binding"/>
    <property type="evidence" value="ECO:0007669"/>
    <property type="project" value="InterPro"/>
</dbReference>
<gene>
    <name evidence="7" type="ORF">FB567DRAFT_495851</name>
</gene>
<keyword evidence="2" id="KW-0285">Flavoprotein</keyword>
<dbReference type="InterPro" id="IPR050493">
    <property type="entry name" value="FAD-dep_Monooxygenase_BioMet"/>
</dbReference>
<proteinExistence type="inferred from homology"/>
<organism evidence="7 8">
    <name type="scientific">Paraphoma chrysanthemicola</name>
    <dbReference type="NCBI Taxonomy" id="798071"/>
    <lineage>
        <taxon>Eukaryota</taxon>
        <taxon>Fungi</taxon>
        <taxon>Dikarya</taxon>
        <taxon>Ascomycota</taxon>
        <taxon>Pezizomycotina</taxon>
        <taxon>Dothideomycetes</taxon>
        <taxon>Pleosporomycetidae</taxon>
        <taxon>Pleosporales</taxon>
        <taxon>Pleosporineae</taxon>
        <taxon>Phaeosphaeriaceae</taxon>
        <taxon>Paraphoma</taxon>
    </lineage>
</organism>
<keyword evidence="5" id="KW-0503">Monooxygenase</keyword>
<dbReference type="PANTHER" id="PTHR13789">
    <property type="entry name" value="MONOOXYGENASE"/>
    <property type="match status" value="1"/>
</dbReference>
<evidence type="ECO:0000256" key="1">
    <source>
        <dbReference type="ARBA" id="ARBA00007992"/>
    </source>
</evidence>
<sequence>MTQSSQQKLSIIVVGSGIGGLTFAIEAHRNGHHVRVFERRSKSTSTGEMIVISKSALKTPMKWSNFLERLRRTASNAKATFKKWDGTDVAPFILGDATGQSLLINRGKLHTLLREFAAEQGVSVEYETAGEEFFETEDQGGIIMKDGREFTADLVVASDGIGSKSWKLFAGTNTLPISSGFVLYRISFPIEEALKNPLVAERFGHAPETGFFYAGPDAHFLAGRIRDEAVWMLTCRDHNSDAEESWSKPTTIDNALEAVKGSDEFITEMIKTTPNGSVFDWKMMWRDPQPQWVSTGGRVVQLGDAAHPFLPTSGAGATMAMEDAWSLAACLDFGGSDNVPLAARVHNKLRFERVSCAQKMGLKNREMLHKTDWDFISQHPEVLAKLFFKSWINNHNPEEYAINNYTNCVEHLLKGTPFTNTNHVPGYRYKPWSVHELLEASTKGELVEDEGDWS</sequence>
<evidence type="ECO:0000313" key="8">
    <source>
        <dbReference type="Proteomes" id="UP000813461"/>
    </source>
</evidence>
<protein>
    <recommendedName>
        <fullName evidence="6">FAD-binding domain-containing protein</fullName>
    </recommendedName>
</protein>
<dbReference type="Pfam" id="PF01494">
    <property type="entry name" value="FAD_binding_3"/>
    <property type="match status" value="1"/>
</dbReference>
<dbReference type="SUPFAM" id="SSF51905">
    <property type="entry name" value="FAD/NAD(P)-binding domain"/>
    <property type="match status" value="1"/>
</dbReference>
<comment type="caution">
    <text evidence="7">The sequence shown here is derived from an EMBL/GenBank/DDBJ whole genome shotgun (WGS) entry which is preliminary data.</text>
</comment>
<dbReference type="PRINTS" id="PR00420">
    <property type="entry name" value="RNGMNOXGNASE"/>
</dbReference>
<keyword evidence="8" id="KW-1185">Reference proteome</keyword>
<comment type="similarity">
    <text evidence="1">Belongs to the paxM FAD-dependent monooxygenase family.</text>
</comment>
<dbReference type="AlphaFoldDB" id="A0A8K0VYD7"/>
<evidence type="ECO:0000259" key="6">
    <source>
        <dbReference type="Pfam" id="PF01494"/>
    </source>
</evidence>
<evidence type="ECO:0000256" key="5">
    <source>
        <dbReference type="ARBA" id="ARBA00023033"/>
    </source>
</evidence>
<dbReference type="PANTHER" id="PTHR13789:SF236">
    <property type="entry name" value="MONOOXYGENASE, PUTATIVE (AFU_ORTHOLOGUE AFUA_6G12060)-RELATED"/>
    <property type="match status" value="1"/>
</dbReference>
<dbReference type="OrthoDB" id="16820at2759"/>
<evidence type="ECO:0000313" key="7">
    <source>
        <dbReference type="EMBL" id="KAH7087747.1"/>
    </source>
</evidence>
<dbReference type="GO" id="GO:0004497">
    <property type="term" value="F:monooxygenase activity"/>
    <property type="evidence" value="ECO:0007669"/>
    <property type="project" value="UniProtKB-KW"/>
</dbReference>